<feature type="transmembrane region" description="Helical" evidence="6">
    <location>
        <begin position="20"/>
        <end position="40"/>
    </location>
</feature>
<dbReference type="Proteomes" id="UP000182882">
    <property type="component" value="Unassembled WGS sequence"/>
</dbReference>
<evidence type="ECO:0000256" key="5">
    <source>
        <dbReference type="ARBA" id="ARBA00023136"/>
    </source>
</evidence>
<protein>
    <submittedName>
        <fullName evidence="7">Amino acid/polyamine/organocation transporter, APC superfamily</fullName>
    </submittedName>
</protein>
<keyword evidence="4 6" id="KW-1133">Transmembrane helix</keyword>
<feature type="transmembrane region" description="Helical" evidence="6">
    <location>
        <begin position="166"/>
        <end position="186"/>
    </location>
</feature>
<evidence type="ECO:0000313" key="9">
    <source>
        <dbReference type="Proteomes" id="UP000182882"/>
    </source>
</evidence>
<gene>
    <name evidence="7" type="ORF">SAMN05216406_14424</name>
    <name evidence="8" type="ORF">SAMN06297164_2798</name>
</gene>
<keyword evidence="2" id="KW-1003">Cell membrane</keyword>
<feature type="transmembrane region" description="Helical" evidence="6">
    <location>
        <begin position="355"/>
        <end position="374"/>
    </location>
</feature>
<dbReference type="GO" id="GO:0005886">
    <property type="term" value="C:plasma membrane"/>
    <property type="evidence" value="ECO:0007669"/>
    <property type="project" value="UniProtKB-SubCell"/>
</dbReference>
<dbReference type="InterPro" id="IPR002293">
    <property type="entry name" value="AA/rel_permease1"/>
</dbReference>
<comment type="subcellular location">
    <subcellularLocation>
        <location evidence="1">Cell membrane</location>
        <topology evidence="1">Multi-pass membrane protein</topology>
    </subcellularLocation>
</comment>
<proteinExistence type="predicted"/>
<reference evidence="8 10" key="3">
    <citation type="submission" date="2017-09" db="EMBL/GenBank/DDBJ databases">
        <authorList>
            <person name="Ehlers B."/>
            <person name="Leendertz F.H."/>
        </authorList>
    </citation>
    <scope>NUCLEOTIDE SEQUENCE [LARGE SCALE GENOMIC DNA]</scope>
    <source>
        <strain evidence="8 10">Nm42</strain>
    </source>
</reference>
<feature type="transmembrane region" description="Helical" evidence="6">
    <location>
        <begin position="136"/>
        <end position="154"/>
    </location>
</feature>
<dbReference type="PANTHER" id="PTHR42770">
    <property type="entry name" value="AMINO ACID TRANSPORTER-RELATED"/>
    <property type="match status" value="1"/>
</dbReference>
<keyword evidence="5 6" id="KW-0472">Membrane</keyword>
<feature type="transmembrane region" description="Helical" evidence="6">
    <location>
        <begin position="249"/>
        <end position="273"/>
    </location>
</feature>
<feature type="transmembrane region" description="Helical" evidence="6">
    <location>
        <begin position="451"/>
        <end position="478"/>
    </location>
</feature>
<feature type="transmembrane region" description="Helical" evidence="6">
    <location>
        <begin position="206"/>
        <end position="228"/>
    </location>
</feature>
<evidence type="ECO:0000256" key="2">
    <source>
        <dbReference type="ARBA" id="ARBA00022475"/>
    </source>
</evidence>
<evidence type="ECO:0000313" key="7">
    <source>
        <dbReference type="EMBL" id="SDU28991.1"/>
    </source>
</evidence>
<organism evidence="7 9">
    <name type="scientific">Nitrosomonas ureae</name>
    <dbReference type="NCBI Taxonomy" id="44577"/>
    <lineage>
        <taxon>Bacteria</taxon>
        <taxon>Pseudomonadati</taxon>
        <taxon>Pseudomonadota</taxon>
        <taxon>Betaproteobacteria</taxon>
        <taxon>Nitrosomonadales</taxon>
        <taxon>Nitrosomonadaceae</taxon>
        <taxon>Nitrosomonas</taxon>
    </lineage>
</organism>
<evidence type="ECO:0000313" key="8">
    <source>
        <dbReference type="EMBL" id="SOD20744.1"/>
    </source>
</evidence>
<evidence type="ECO:0000256" key="1">
    <source>
        <dbReference type="ARBA" id="ARBA00004651"/>
    </source>
</evidence>
<dbReference type="RefSeq" id="WP_062559789.1">
    <property type="nucleotide sequence ID" value="NZ_CP013341.1"/>
</dbReference>
<evidence type="ECO:0000256" key="6">
    <source>
        <dbReference type="SAM" id="Phobius"/>
    </source>
</evidence>
<sequence>MHEETVMHDLKAKGLKKGSVSKWAAVTIGLAATAPAYSLTGALGYGAAGSGYQLPIVFILSVIPMFFVALSYKHLTTSAPDAGTIFTWGTKAVGPKFGWFGGWALLLASVLAGVAATQIMVNAAAVIFHLTNIPKWFHIGVAGLFIFSTTYLTALGAKESSRTTMILTIAQYGILIALAAFLLLRVMQGGAVSTAETFSLEWFNPFAIDSFTAFLDGFLIALFIFWGFDASLAMSEETEGSAEQAGRSGIISMIITVITYVVFSTTALAYAGIDSHHQSSLTFKDNIDSSITVLATDIIGTQGALIAALIIGVSAFSATMSTIMPAARAALAMATYRAIPKRFSSVNEATQTPKFATWSIGLMTLIIYSTLSLISESIIKDTIHSVSIAICTYYSVAALSCALYFHRTALNHWRTAVSQVLLPIMAAVVLIAVGIFQAWNMMDPDYGSSGSIAGMGAVFLIGVVALFLGIPLMMWCYFRDPRFFHGETLPLERAHIVSDSNSHNTSNTVIPCHISDSSLSHPAEQIELSIKDERNP</sequence>
<feature type="transmembrane region" description="Helical" evidence="6">
    <location>
        <begin position="52"/>
        <end position="72"/>
    </location>
</feature>
<dbReference type="EMBL" id="OCMU01000002">
    <property type="protein sequence ID" value="SOD20744.1"/>
    <property type="molecule type" value="Genomic_DNA"/>
</dbReference>
<dbReference type="GO" id="GO:0022857">
    <property type="term" value="F:transmembrane transporter activity"/>
    <property type="evidence" value="ECO:0007669"/>
    <property type="project" value="InterPro"/>
</dbReference>
<reference evidence="9" key="1">
    <citation type="submission" date="2016-10" db="EMBL/GenBank/DDBJ databases">
        <authorList>
            <person name="Varghese N."/>
            <person name="Submissions S."/>
        </authorList>
    </citation>
    <scope>NUCLEOTIDE SEQUENCE [LARGE SCALE GENOMIC DNA]</scope>
    <source>
        <strain evidence="9">Nm10</strain>
    </source>
</reference>
<name>A0A0S3ALX1_9PROT</name>
<keyword evidence="9" id="KW-1185">Reference proteome</keyword>
<dbReference type="Proteomes" id="UP000219335">
    <property type="component" value="Unassembled WGS sequence"/>
</dbReference>
<feature type="transmembrane region" description="Helical" evidence="6">
    <location>
        <begin position="103"/>
        <end position="130"/>
    </location>
</feature>
<dbReference type="InterPro" id="IPR050367">
    <property type="entry name" value="APC_superfamily"/>
</dbReference>
<accession>A0A0S3ALX1</accession>
<dbReference type="PIRSF" id="PIRSF006060">
    <property type="entry name" value="AA_transporter"/>
    <property type="match status" value="1"/>
</dbReference>
<dbReference type="Pfam" id="PF13520">
    <property type="entry name" value="AA_permease_2"/>
    <property type="match status" value="1"/>
</dbReference>
<dbReference type="Gene3D" id="1.20.1740.10">
    <property type="entry name" value="Amino acid/polyamine transporter I"/>
    <property type="match status" value="1"/>
</dbReference>
<feature type="transmembrane region" description="Helical" evidence="6">
    <location>
        <begin position="386"/>
        <end position="405"/>
    </location>
</feature>
<dbReference type="AlphaFoldDB" id="A0A0S3ALX1"/>
<dbReference type="EMBL" id="FNLN01000044">
    <property type="protein sequence ID" value="SDU28991.1"/>
    <property type="molecule type" value="Genomic_DNA"/>
</dbReference>
<dbReference type="KEGG" id="nur:ATY38_13740"/>
<reference evidence="7" key="2">
    <citation type="submission" date="2016-10" db="EMBL/GenBank/DDBJ databases">
        <authorList>
            <person name="de Groot N.N."/>
        </authorList>
    </citation>
    <scope>NUCLEOTIDE SEQUENCE [LARGE SCALE GENOMIC DNA]</scope>
    <source>
        <strain evidence="7">Nm10</strain>
    </source>
</reference>
<dbReference type="PANTHER" id="PTHR42770:SF7">
    <property type="entry name" value="MEMBRANE PROTEIN"/>
    <property type="match status" value="1"/>
</dbReference>
<keyword evidence="3 6" id="KW-0812">Transmembrane</keyword>
<evidence type="ECO:0000256" key="4">
    <source>
        <dbReference type="ARBA" id="ARBA00022989"/>
    </source>
</evidence>
<evidence type="ECO:0000313" key="10">
    <source>
        <dbReference type="Proteomes" id="UP000219335"/>
    </source>
</evidence>
<evidence type="ECO:0000256" key="3">
    <source>
        <dbReference type="ARBA" id="ARBA00022692"/>
    </source>
</evidence>
<feature type="transmembrane region" description="Helical" evidence="6">
    <location>
        <begin position="417"/>
        <end position="439"/>
    </location>
</feature>